<proteinExistence type="predicted"/>
<organism evidence="1 2">
    <name type="scientific">Trichoderma cornu-damae</name>
    <dbReference type="NCBI Taxonomy" id="654480"/>
    <lineage>
        <taxon>Eukaryota</taxon>
        <taxon>Fungi</taxon>
        <taxon>Dikarya</taxon>
        <taxon>Ascomycota</taxon>
        <taxon>Pezizomycotina</taxon>
        <taxon>Sordariomycetes</taxon>
        <taxon>Hypocreomycetidae</taxon>
        <taxon>Hypocreales</taxon>
        <taxon>Hypocreaceae</taxon>
        <taxon>Trichoderma</taxon>
    </lineage>
</organism>
<protein>
    <submittedName>
        <fullName evidence="1">Uncharacterized protein</fullName>
    </submittedName>
</protein>
<dbReference type="EMBL" id="JAIWOZ010000002">
    <property type="protein sequence ID" value="KAH6609373.1"/>
    <property type="molecule type" value="Genomic_DNA"/>
</dbReference>
<reference evidence="1" key="1">
    <citation type="submission" date="2021-08" db="EMBL/GenBank/DDBJ databases">
        <title>Chromosome-Level Trichoderma cornu-damae using Hi-C Data.</title>
        <authorList>
            <person name="Kim C.S."/>
        </authorList>
    </citation>
    <scope>NUCLEOTIDE SEQUENCE</scope>
    <source>
        <strain evidence="1">KA19-0412C</strain>
    </source>
</reference>
<sequence length="113" mass="13261">MAPRAAIESTTLLDVVNSLQGFDFDKHKHESFLAFIEEKEPAFEIDFDTRVHRDPRIGFDTRAYHNFRKYFKRGTVSIPKRGFKRGTLIPKIRFNSNFNTNPDVNTRKDLSLR</sequence>
<name>A0A9P8QV86_9HYPO</name>
<dbReference type="Proteomes" id="UP000827724">
    <property type="component" value="Unassembled WGS sequence"/>
</dbReference>
<accession>A0A9P8QV86</accession>
<gene>
    <name evidence="1" type="ORF">Trco_002719</name>
</gene>
<keyword evidence="2" id="KW-1185">Reference proteome</keyword>
<comment type="caution">
    <text evidence="1">The sequence shown here is derived from an EMBL/GenBank/DDBJ whole genome shotgun (WGS) entry which is preliminary data.</text>
</comment>
<evidence type="ECO:0000313" key="1">
    <source>
        <dbReference type="EMBL" id="KAH6609373.1"/>
    </source>
</evidence>
<evidence type="ECO:0000313" key="2">
    <source>
        <dbReference type="Proteomes" id="UP000827724"/>
    </source>
</evidence>
<dbReference type="AlphaFoldDB" id="A0A9P8QV86"/>